<dbReference type="SMART" id="SM00465">
    <property type="entry name" value="GIYc"/>
    <property type="match status" value="1"/>
</dbReference>
<dbReference type="InterPro" id="IPR000305">
    <property type="entry name" value="GIY-YIG_endonuc"/>
</dbReference>
<dbReference type="GO" id="GO:0004519">
    <property type="term" value="F:endonuclease activity"/>
    <property type="evidence" value="ECO:0007669"/>
    <property type="project" value="UniProtKB-KW"/>
</dbReference>
<keyword evidence="2" id="KW-0378">Hydrolase</keyword>
<reference evidence="2" key="3">
    <citation type="journal article" date="2005" name="Mol. Biol. Evol.">
        <title>The chloroplast genome sequence of the green alga Pseudendoclonium akinetum (Ulvophyceae) reveals unusual structural features and new insights into the branching order of chlorophyte lineages.</title>
        <authorList>
            <person name="Pombert J.F."/>
            <person name="Otis C."/>
            <person name="Lemieux C."/>
            <person name="Turmel M."/>
        </authorList>
    </citation>
    <scope>NUCLEOTIDE SEQUENCE</scope>
    <source>
        <strain evidence="2">UTEX 1912</strain>
    </source>
</reference>
<evidence type="ECO:0000259" key="1">
    <source>
        <dbReference type="SMART" id="SM00465"/>
    </source>
</evidence>
<proteinExistence type="predicted"/>
<feature type="domain" description="GIY-YIG" evidence="1">
    <location>
        <begin position="8"/>
        <end position="103"/>
    </location>
</feature>
<protein>
    <submittedName>
        <fullName evidence="2">Putative site-specific DNA endonuclease</fullName>
    </submittedName>
</protein>
<reference evidence="2" key="4">
    <citation type="journal article" date="2006" name="BMC Biol.">
        <title>The complete chloroplast DNA sequence of the green alga Oltmannsiellopsis viridis reveals a distinctive quadripartite architecture in the chloroplast genome of early diverging ulvophytes.</title>
        <authorList>
            <person name="Pombert J.F."/>
            <person name="Lemieux C."/>
            <person name="Turmel M."/>
        </authorList>
    </citation>
    <scope>NUCLEOTIDE SEQUENCE</scope>
    <source>
        <strain evidence="2">UTEX 1912</strain>
    </source>
</reference>
<dbReference type="CDD" id="cd10437">
    <property type="entry name" value="GIY-YIG_HE_I-TevI_like"/>
    <property type="match status" value="1"/>
</dbReference>
<geneLocation type="chloroplast" evidence="2"/>
<dbReference type="Gene3D" id="3.40.1440.10">
    <property type="entry name" value="GIY-YIG endonuclease"/>
    <property type="match status" value="1"/>
</dbReference>
<keyword evidence="2" id="KW-0255">Endonuclease</keyword>
<dbReference type="InterPro" id="IPR035901">
    <property type="entry name" value="GIY-YIG_endonuc_sf"/>
</dbReference>
<keyword evidence="2" id="KW-0540">Nuclease</keyword>
<dbReference type="GeneID" id="4108720"/>
<evidence type="ECO:0000313" key="2">
    <source>
        <dbReference type="EMBL" id="AAV80647.1"/>
    </source>
</evidence>
<accession>Q3ZJ42</accession>
<dbReference type="AlphaFoldDB" id="Q3ZJ42"/>
<name>Q3ZJ42_TUPAK</name>
<organism evidence="2">
    <name type="scientific">Tupiella akineta</name>
    <name type="common">Green alga</name>
    <name type="synonym">Pseudendoclonium akinetum</name>
    <dbReference type="NCBI Taxonomy" id="160070"/>
    <lineage>
        <taxon>Eukaryota</taxon>
        <taxon>Viridiplantae</taxon>
        <taxon>Chlorophyta</taxon>
        <taxon>core chlorophytes</taxon>
        <taxon>Ulvophyceae</taxon>
        <taxon>OUU clade</taxon>
        <taxon>Ulotrichales</taxon>
        <taxon>Tupiellaceae</taxon>
        <taxon>Tupiella</taxon>
    </lineage>
</organism>
<dbReference type="RefSeq" id="YP_636225.1">
    <property type="nucleotide sequence ID" value="NC_008114.1"/>
</dbReference>
<reference evidence="2" key="2">
    <citation type="submission" date="2004-11" db="EMBL/GenBank/DDBJ databases">
        <authorList>
            <person name="Pombert J.-F."/>
            <person name="Otis C."/>
            <person name="Lemieux C."/>
            <person name="Turmel M."/>
        </authorList>
    </citation>
    <scope>NUCLEOTIDE SEQUENCE</scope>
    <source>
        <strain evidence="2">UTEX 1912</strain>
    </source>
</reference>
<keyword evidence="2" id="KW-0934">Plastid</keyword>
<sequence length="212" mass="24847">MDVSSVFTAGIYGIRCLKNNKFYIGELANLLSRLGRHSDDLQNNRHDCFELQQDFNKYSKTDFVFKVLEFGSEFQIKKKRKISENEYIIKIKPLFRYNKPKNQSWNFYSQKVLIKGTVYQSLREAAIGLKESRTNLMRKLGDLKNLDYQLLETTGYKKRSIACQITNVKYLMLSEAAKTLKQSPTTIKKKCKSEEYPNSIFLNENDRSNDYP</sequence>
<dbReference type="Pfam" id="PF01541">
    <property type="entry name" value="GIY-YIG"/>
    <property type="match status" value="1"/>
</dbReference>
<reference evidence="2" key="1">
    <citation type="journal article" date="2001" name="Nucleic Acids Res.">
        <title>Rapid evolution of the DNA-binding site in LAGLIDADG homing endonucleases.</title>
        <authorList>
            <person name="Lucas P."/>
            <person name="Otis C."/>
            <person name="Mercier J.P."/>
            <person name="Turmel M."/>
            <person name="Lemieux C."/>
        </authorList>
    </citation>
    <scope>NUCLEOTIDE SEQUENCE</scope>
    <source>
        <strain evidence="2">UTEX 1912</strain>
    </source>
</reference>
<gene>
    <name evidence="2" type="primary">orf212</name>
</gene>
<dbReference type="EMBL" id="AY835431">
    <property type="protein sequence ID" value="AAV80647.1"/>
    <property type="molecule type" value="Genomic_DNA"/>
</dbReference>
<keyword evidence="2" id="KW-0150">Chloroplast</keyword>
<dbReference type="SUPFAM" id="SSF82771">
    <property type="entry name" value="GIY-YIG endonuclease"/>
    <property type="match status" value="1"/>
</dbReference>